<organism evidence="3 4">
    <name type="scientific">Microbacterium sediminicola</name>
    <dbReference type="NCBI Taxonomy" id="415210"/>
    <lineage>
        <taxon>Bacteria</taxon>
        <taxon>Bacillati</taxon>
        <taxon>Actinomycetota</taxon>
        <taxon>Actinomycetes</taxon>
        <taxon>Micrococcales</taxon>
        <taxon>Microbacteriaceae</taxon>
        <taxon>Microbacterium</taxon>
    </lineage>
</organism>
<evidence type="ECO:0000256" key="1">
    <source>
        <dbReference type="ARBA" id="ARBA00006484"/>
    </source>
</evidence>
<accession>A0ABP4U9P9</accession>
<dbReference type="InterPro" id="IPR036291">
    <property type="entry name" value="NAD(P)-bd_dom_sf"/>
</dbReference>
<evidence type="ECO:0000313" key="4">
    <source>
        <dbReference type="Proteomes" id="UP001501690"/>
    </source>
</evidence>
<dbReference type="Proteomes" id="UP001501690">
    <property type="component" value="Unassembled WGS sequence"/>
</dbReference>
<evidence type="ECO:0000313" key="3">
    <source>
        <dbReference type="EMBL" id="GAA1701346.1"/>
    </source>
</evidence>
<evidence type="ECO:0000256" key="2">
    <source>
        <dbReference type="ARBA" id="ARBA00023002"/>
    </source>
</evidence>
<dbReference type="PANTHER" id="PTHR43669:SF3">
    <property type="entry name" value="ALCOHOL DEHYDROGENASE, PUTATIVE (AFU_ORTHOLOGUE AFUA_3G03445)-RELATED"/>
    <property type="match status" value="1"/>
</dbReference>
<dbReference type="PRINTS" id="PR00081">
    <property type="entry name" value="GDHRDH"/>
</dbReference>
<name>A0ABP4U9P9_9MICO</name>
<dbReference type="PANTHER" id="PTHR43669">
    <property type="entry name" value="5-KETO-D-GLUCONATE 5-REDUCTASE"/>
    <property type="match status" value="1"/>
</dbReference>
<dbReference type="Gene3D" id="3.40.50.720">
    <property type="entry name" value="NAD(P)-binding Rossmann-like Domain"/>
    <property type="match status" value="1"/>
</dbReference>
<dbReference type="InterPro" id="IPR002347">
    <property type="entry name" value="SDR_fam"/>
</dbReference>
<comment type="similarity">
    <text evidence="1">Belongs to the short-chain dehydrogenases/reductases (SDR) family.</text>
</comment>
<dbReference type="Pfam" id="PF13561">
    <property type="entry name" value="adh_short_C2"/>
    <property type="match status" value="1"/>
</dbReference>
<dbReference type="RefSeq" id="WP_344071957.1">
    <property type="nucleotide sequence ID" value="NZ_BAAAPL010000002.1"/>
</dbReference>
<dbReference type="SUPFAM" id="SSF51735">
    <property type="entry name" value="NAD(P)-binding Rossmann-fold domains"/>
    <property type="match status" value="1"/>
</dbReference>
<proteinExistence type="inferred from homology"/>
<keyword evidence="2" id="KW-0560">Oxidoreductase</keyword>
<comment type="caution">
    <text evidence="3">The sequence shown here is derived from an EMBL/GenBank/DDBJ whole genome shotgun (WGS) entry which is preliminary data.</text>
</comment>
<keyword evidence="4" id="KW-1185">Reference proteome</keyword>
<reference evidence="4" key="1">
    <citation type="journal article" date="2019" name="Int. J. Syst. Evol. Microbiol.">
        <title>The Global Catalogue of Microorganisms (GCM) 10K type strain sequencing project: providing services to taxonomists for standard genome sequencing and annotation.</title>
        <authorList>
            <consortium name="The Broad Institute Genomics Platform"/>
            <consortium name="The Broad Institute Genome Sequencing Center for Infectious Disease"/>
            <person name="Wu L."/>
            <person name="Ma J."/>
        </authorList>
    </citation>
    <scope>NUCLEOTIDE SEQUENCE [LARGE SCALE GENOMIC DNA]</scope>
    <source>
        <strain evidence="4">JCM 15577</strain>
    </source>
</reference>
<protein>
    <submittedName>
        <fullName evidence="3">Beta-ketoacyl-ACP reductase</fullName>
    </submittedName>
</protein>
<dbReference type="EMBL" id="BAAAPL010000002">
    <property type="protein sequence ID" value="GAA1701346.1"/>
    <property type="molecule type" value="Genomic_DNA"/>
</dbReference>
<sequence length="250" mass="26102">MSSAQTAPLEGRVALVVGGAGRLGREICRILADRGAIVAVGYRGSEDAARALAAEIDGLAVRIDVNDDDAIDRAFARVEAERGSVTVVVDTAHVESHPRAVADLDREFLGEHLAAVQGFAAVARRALPGMRDAGWGRFVYVSGALMSRPYAGFSAYGAAKAAATTLTRYLAAEEGRAGVTANIVAPGRVFDPADELDETRRELSDMLLARTALGEFPTAAQIAATVADLTTSSHLTGQTVWITGGEPIIA</sequence>
<gene>
    <name evidence="3" type="ORF">GCM10009808_19070</name>
</gene>